<dbReference type="Pfam" id="PF05498">
    <property type="entry name" value="RALF"/>
    <property type="match status" value="1"/>
</dbReference>
<evidence type="ECO:0000256" key="7">
    <source>
        <dbReference type="SAM" id="SignalP"/>
    </source>
</evidence>
<sequence>MCHSGAALSAMKVVIVVMVMALLTTPSHCININSSIVSGGSYSSSSRCNGLTATACRIAFSELDFDLEFMLDSEFSIRILKDDKKFISYEGLGKGAVSCGRSGEPPCHGNGNQNARPEYCNKPGAETNRLCAKYGKPKESS</sequence>
<evidence type="ECO:0000256" key="3">
    <source>
        <dbReference type="ARBA" id="ARBA00022525"/>
    </source>
</evidence>
<comment type="similarity">
    <text evidence="2">Belongs to the plant rapid alkalinization factor (RALF) family.</text>
</comment>
<keyword evidence="3" id="KW-0964">Secreted</keyword>
<evidence type="ECO:0000313" key="9">
    <source>
        <dbReference type="Proteomes" id="UP000250321"/>
    </source>
</evidence>
<keyword evidence="5 7" id="KW-0732">Signal</keyword>
<evidence type="ECO:0000256" key="4">
    <source>
        <dbReference type="ARBA" id="ARBA00022702"/>
    </source>
</evidence>
<keyword evidence="6" id="KW-1015">Disulfide bond</keyword>
<accession>A0A314UHR6</accession>
<organism evidence="8 9">
    <name type="scientific">Prunus yedoensis var. nudiflora</name>
    <dbReference type="NCBI Taxonomy" id="2094558"/>
    <lineage>
        <taxon>Eukaryota</taxon>
        <taxon>Viridiplantae</taxon>
        <taxon>Streptophyta</taxon>
        <taxon>Embryophyta</taxon>
        <taxon>Tracheophyta</taxon>
        <taxon>Spermatophyta</taxon>
        <taxon>Magnoliopsida</taxon>
        <taxon>eudicotyledons</taxon>
        <taxon>Gunneridae</taxon>
        <taxon>Pentapetalae</taxon>
        <taxon>rosids</taxon>
        <taxon>fabids</taxon>
        <taxon>Rosales</taxon>
        <taxon>Rosaceae</taxon>
        <taxon>Amygdaloideae</taxon>
        <taxon>Amygdaleae</taxon>
        <taxon>Prunus</taxon>
    </lineage>
</organism>
<dbReference type="AlphaFoldDB" id="A0A314UHR6"/>
<dbReference type="GO" id="GO:0005576">
    <property type="term" value="C:extracellular region"/>
    <property type="evidence" value="ECO:0007669"/>
    <property type="project" value="UniProtKB-SubCell"/>
</dbReference>
<comment type="caution">
    <text evidence="8">The sequence shown here is derived from an EMBL/GenBank/DDBJ whole genome shotgun (WGS) entry which is preliminary data.</text>
</comment>
<evidence type="ECO:0000256" key="2">
    <source>
        <dbReference type="ARBA" id="ARBA00009178"/>
    </source>
</evidence>
<gene>
    <name evidence="8" type="ORF">Pyn_09706</name>
</gene>
<dbReference type="GO" id="GO:0005179">
    <property type="term" value="F:hormone activity"/>
    <property type="evidence" value="ECO:0007669"/>
    <property type="project" value="UniProtKB-KW"/>
</dbReference>
<feature type="signal peptide" evidence="7">
    <location>
        <begin position="1"/>
        <end position="29"/>
    </location>
</feature>
<proteinExistence type="inferred from homology"/>
<feature type="chain" id="PRO_5016318611" evidence="7">
    <location>
        <begin position="30"/>
        <end position="141"/>
    </location>
</feature>
<comment type="subcellular location">
    <subcellularLocation>
        <location evidence="1">Secreted</location>
    </subcellularLocation>
</comment>
<dbReference type="GO" id="GO:0040008">
    <property type="term" value="P:regulation of growth"/>
    <property type="evidence" value="ECO:0007669"/>
    <property type="project" value="UniProtKB-ARBA"/>
</dbReference>
<dbReference type="Proteomes" id="UP000250321">
    <property type="component" value="Unassembled WGS sequence"/>
</dbReference>
<dbReference type="EMBL" id="PJQY01003607">
    <property type="protein sequence ID" value="PQM35934.1"/>
    <property type="molecule type" value="Genomic_DNA"/>
</dbReference>
<evidence type="ECO:0000313" key="8">
    <source>
        <dbReference type="EMBL" id="PQM35934.1"/>
    </source>
</evidence>
<name>A0A314UHR6_PRUYE</name>
<evidence type="ECO:0000256" key="5">
    <source>
        <dbReference type="ARBA" id="ARBA00022729"/>
    </source>
</evidence>
<dbReference type="InterPro" id="IPR008801">
    <property type="entry name" value="RALF"/>
</dbReference>
<evidence type="ECO:0000256" key="1">
    <source>
        <dbReference type="ARBA" id="ARBA00004613"/>
    </source>
</evidence>
<protein>
    <submittedName>
        <fullName evidence="8">Uncharacterized protein</fullName>
    </submittedName>
</protein>
<keyword evidence="9" id="KW-1185">Reference proteome</keyword>
<reference evidence="8 9" key="1">
    <citation type="submission" date="2018-02" db="EMBL/GenBank/DDBJ databases">
        <title>Draft genome of wild Prunus yedoensis var. nudiflora.</title>
        <authorList>
            <person name="Baek S."/>
            <person name="Kim J.-H."/>
            <person name="Choi K."/>
            <person name="Kim G.-B."/>
            <person name="Cho A."/>
            <person name="Jang H."/>
            <person name="Shin C.-H."/>
            <person name="Yu H.-J."/>
            <person name="Mun J.-H."/>
        </authorList>
    </citation>
    <scope>NUCLEOTIDE SEQUENCE [LARGE SCALE GENOMIC DNA]</scope>
    <source>
        <strain evidence="9">cv. Jeju island</strain>
        <tissue evidence="8">Leaf</tissue>
    </source>
</reference>
<evidence type="ECO:0000256" key="6">
    <source>
        <dbReference type="ARBA" id="ARBA00023157"/>
    </source>
</evidence>
<keyword evidence="4" id="KW-0372">Hormone</keyword>